<evidence type="ECO:0000256" key="13">
    <source>
        <dbReference type="SAM" id="SignalP"/>
    </source>
</evidence>
<feature type="signal peptide" evidence="13">
    <location>
        <begin position="1"/>
        <end position="26"/>
    </location>
</feature>
<dbReference type="GO" id="GO:0006006">
    <property type="term" value="P:glucose metabolic process"/>
    <property type="evidence" value="ECO:0007669"/>
    <property type="project" value="TreeGrafter"/>
</dbReference>
<protein>
    <recommendedName>
        <fullName evidence="9">Aldose 1-epimerase</fullName>
        <ecNumber evidence="9">5.1.3.3</ecNumber>
    </recommendedName>
</protein>
<keyword evidence="5" id="KW-0963">Cytoplasm</keyword>
<feature type="binding site" evidence="11">
    <location>
        <position position="290"/>
    </location>
    <ligand>
        <name>beta-D-galactose</name>
        <dbReference type="ChEBI" id="CHEBI:27667"/>
    </ligand>
</feature>
<dbReference type="NCBIfam" id="NF008277">
    <property type="entry name" value="PRK11055.1"/>
    <property type="match status" value="1"/>
</dbReference>
<proteinExistence type="inferred from homology"/>
<dbReference type="EC" id="5.1.3.3" evidence="9"/>
<dbReference type="AlphaFoldDB" id="A0A1W6LNM9"/>
<feature type="active site" description="Proton acceptor" evidence="10">
    <location>
        <position position="354"/>
    </location>
</feature>
<dbReference type="GO" id="GO:0033499">
    <property type="term" value="P:galactose catabolic process via UDP-galactose, Leloir pathway"/>
    <property type="evidence" value="ECO:0007669"/>
    <property type="project" value="TreeGrafter"/>
</dbReference>
<keyword evidence="13" id="KW-0732">Signal</keyword>
<evidence type="ECO:0000256" key="11">
    <source>
        <dbReference type="PIRSR" id="PIRSR005096-2"/>
    </source>
</evidence>
<evidence type="ECO:0000313" key="14">
    <source>
        <dbReference type="EMBL" id="ARN57410.1"/>
    </source>
</evidence>
<dbReference type="PANTHER" id="PTHR10091">
    <property type="entry name" value="ALDOSE-1-EPIMERASE"/>
    <property type="match status" value="1"/>
</dbReference>
<evidence type="ECO:0000256" key="7">
    <source>
        <dbReference type="ARBA" id="ARBA00023235"/>
    </source>
</evidence>
<evidence type="ECO:0000256" key="12">
    <source>
        <dbReference type="PIRSR" id="PIRSR005096-3"/>
    </source>
</evidence>
<feature type="active site" description="Proton donor" evidence="10">
    <location>
        <position position="219"/>
    </location>
</feature>
<evidence type="ECO:0000256" key="6">
    <source>
        <dbReference type="ARBA" id="ARBA00022553"/>
    </source>
</evidence>
<dbReference type="InterPro" id="IPR014718">
    <property type="entry name" value="GH-type_carb-bd"/>
</dbReference>
<comment type="catalytic activity">
    <reaction evidence="9">
        <text>alpha-D-glucose = beta-D-glucose</text>
        <dbReference type="Rhea" id="RHEA:10264"/>
        <dbReference type="ChEBI" id="CHEBI:15903"/>
        <dbReference type="ChEBI" id="CHEBI:17925"/>
        <dbReference type="EC" id="5.1.3.3"/>
    </reaction>
</comment>
<dbReference type="CDD" id="cd09019">
    <property type="entry name" value="galactose_mutarotase_like"/>
    <property type="match status" value="1"/>
</dbReference>
<gene>
    <name evidence="14" type="primary">mro_2</name>
    <name evidence="14" type="ORF">STSP1_01817</name>
</gene>
<sequence length="389" mass="43204" precursor="true">MLLRKLSILSLALCVLVLSSCTETQKNDSPKKCPKQSLKPSVEKSFFGTTKDGQKVYEYVLDNGKGMDAGIITYGGVMTYLNVPDKNGKSGDILLGFDNLKDFEEKSDYFNALIGRYGNRIAKGKFELNGKTYTLATNNGENHLHGGDRGFDKRVWSATHSVTEDAANLTLTYLSKDGEEGYPGNLRCVVTYSITTGNELVIDYKAETDKATPVNLTQHNYYNLDGQGSGKILDHKLMINASQMTPVDEGLIPTGEIVDVYGPFDFTEPKKIGKHINSADIQMKYGKGYDHNFVLDKGKGMGLAAKVYEPDSGRIMEVWTEEPGLQFYSGNFLDGTIVGKEGKRYVQRCAFCLETQHFPDSPNKPQFPSTILKPGEVYNTKTIYKFKTK</sequence>
<dbReference type="STRING" id="1941349.STSP1_01817"/>
<comment type="subunit">
    <text evidence="4">Monomer.</text>
</comment>
<dbReference type="Pfam" id="PF01263">
    <property type="entry name" value="Aldose_epim"/>
    <property type="match status" value="1"/>
</dbReference>
<evidence type="ECO:0000256" key="9">
    <source>
        <dbReference type="PIRNR" id="PIRNR005096"/>
    </source>
</evidence>
<feature type="binding site" evidence="12">
    <location>
        <begin position="119"/>
        <end position="120"/>
    </location>
    <ligand>
        <name>beta-D-galactose</name>
        <dbReference type="ChEBI" id="CHEBI:27667"/>
    </ligand>
</feature>
<evidence type="ECO:0000256" key="3">
    <source>
        <dbReference type="ARBA" id="ARBA00006206"/>
    </source>
</evidence>
<comment type="similarity">
    <text evidence="3 9">Belongs to the aldose epimerase family.</text>
</comment>
<dbReference type="InterPro" id="IPR015443">
    <property type="entry name" value="Aldose_1-epimerase"/>
</dbReference>
<dbReference type="InterPro" id="IPR047215">
    <property type="entry name" value="Galactose_mutarotase-like"/>
</dbReference>
<organism evidence="14 15">
    <name type="scientific">Sedimentisphaera salicampi</name>
    <dbReference type="NCBI Taxonomy" id="1941349"/>
    <lineage>
        <taxon>Bacteria</taxon>
        <taxon>Pseudomonadati</taxon>
        <taxon>Planctomycetota</taxon>
        <taxon>Phycisphaerae</taxon>
        <taxon>Sedimentisphaerales</taxon>
        <taxon>Sedimentisphaeraceae</taxon>
        <taxon>Sedimentisphaera</taxon>
    </lineage>
</organism>
<feature type="chain" id="PRO_5012258527" description="Aldose 1-epimerase" evidence="13">
    <location>
        <begin position="27"/>
        <end position="389"/>
    </location>
</feature>
<dbReference type="FunFam" id="2.70.98.10:FF:000003">
    <property type="entry name" value="Aldose 1-epimerase"/>
    <property type="match status" value="1"/>
</dbReference>
<dbReference type="Gene3D" id="2.70.98.10">
    <property type="match status" value="1"/>
</dbReference>
<dbReference type="PROSITE" id="PS51257">
    <property type="entry name" value="PROKAR_LIPOPROTEIN"/>
    <property type="match status" value="1"/>
</dbReference>
<feature type="binding site" evidence="12">
    <location>
        <begin position="219"/>
        <end position="221"/>
    </location>
    <ligand>
        <name>beta-D-galactose</name>
        <dbReference type="ChEBI" id="CHEBI:27667"/>
    </ligand>
</feature>
<evidence type="ECO:0000256" key="5">
    <source>
        <dbReference type="ARBA" id="ARBA00022490"/>
    </source>
</evidence>
<evidence type="ECO:0000313" key="15">
    <source>
        <dbReference type="Proteomes" id="UP000193334"/>
    </source>
</evidence>
<dbReference type="PANTHER" id="PTHR10091:SF0">
    <property type="entry name" value="GALACTOSE MUTAROTASE"/>
    <property type="match status" value="1"/>
</dbReference>
<keyword evidence="15" id="KW-1185">Reference proteome</keyword>
<dbReference type="Proteomes" id="UP000193334">
    <property type="component" value="Chromosome"/>
</dbReference>
<evidence type="ECO:0000256" key="10">
    <source>
        <dbReference type="PIRSR" id="PIRSR005096-1"/>
    </source>
</evidence>
<accession>A0A1W6LNM9</accession>
<dbReference type="GO" id="GO:0004034">
    <property type="term" value="F:aldose 1-epimerase activity"/>
    <property type="evidence" value="ECO:0007669"/>
    <property type="project" value="UniProtKB-EC"/>
</dbReference>
<evidence type="ECO:0000256" key="1">
    <source>
        <dbReference type="ARBA" id="ARBA00004496"/>
    </source>
</evidence>
<dbReference type="RefSeq" id="WP_085756051.1">
    <property type="nucleotide sequence ID" value="NZ_CP021023.1"/>
</dbReference>
<dbReference type="UniPathway" id="UPA00242"/>
<dbReference type="PIRSF" id="PIRSF005096">
    <property type="entry name" value="GALM"/>
    <property type="match status" value="1"/>
</dbReference>
<reference evidence="15" key="1">
    <citation type="submission" date="2017-04" db="EMBL/GenBank/DDBJ databases">
        <title>Comparative genomics and description of representatives of a novel lineage of planctomycetes thriving in anoxic sediments.</title>
        <authorList>
            <person name="Spring S."/>
            <person name="Bunk B."/>
            <person name="Sproer C."/>
        </authorList>
    </citation>
    <scope>NUCLEOTIDE SEQUENCE [LARGE SCALE GENOMIC DNA]</scope>
    <source>
        <strain evidence="15">ST-PulAB-D4</strain>
    </source>
</reference>
<comment type="subcellular location">
    <subcellularLocation>
        <location evidence="1">Cytoplasm</location>
    </subcellularLocation>
</comment>
<evidence type="ECO:0000256" key="8">
    <source>
        <dbReference type="ARBA" id="ARBA00023277"/>
    </source>
</evidence>
<keyword evidence="8 9" id="KW-0119">Carbohydrate metabolism</keyword>
<dbReference type="SUPFAM" id="SSF74650">
    <property type="entry name" value="Galactose mutarotase-like"/>
    <property type="match status" value="1"/>
</dbReference>
<comment type="pathway">
    <text evidence="2 9">Carbohydrate metabolism; hexose metabolism.</text>
</comment>
<dbReference type="InterPro" id="IPR008183">
    <property type="entry name" value="Aldose_1/G6P_1-epimerase"/>
</dbReference>
<evidence type="ECO:0000256" key="4">
    <source>
        <dbReference type="ARBA" id="ARBA00011245"/>
    </source>
</evidence>
<keyword evidence="7 9" id="KW-0413">Isomerase</keyword>
<keyword evidence="6" id="KW-0597">Phosphoprotein</keyword>
<dbReference type="KEGG" id="pbp:STSP1_01817"/>
<evidence type="ECO:0000256" key="2">
    <source>
        <dbReference type="ARBA" id="ARBA00005028"/>
    </source>
</evidence>
<dbReference type="GO" id="GO:0030246">
    <property type="term" value="F:carbohydrate binding"/>
    <property type="evidence" value="ECO:0007669"/>
    <property type="project" value="InterPro"/>
</dbReference>
<name>A0A1W6LNM9_9BACT</name>
<dbReference type="InterPro" id="IPR011013">
    <property type="entry name" value="Gal_mutarotase_sf_dom"/>
</dbReference>
<dbReference type="GO" id="GO:0005737">
    <property type="term" value="C:cytoplasm"/>
    <property type="evidence" value="ECO:0007669"/>
    <property type="project" value="UniProtKB-SubCell"/>
</dbReference>
<dbReference type="EMBL" id="CP021023">
    <property type="protein sequence ID" value="ARN57410.1"/>
    <property type="molecule type" value="Genomic_DNA"/>
</dbReference>